<evidence type="ECO:0000259" key="8">
    <source>
        <dbReference type="Pfam" id="PF01957"/>
    </source>
</evidence>
<dbReference type="InterPro" id="IPR012340">
    <property type="entry name" value="NA-bd_OB-fold"/>
</dbReference>
<dbReference type="PANTHER" id="PTHR33507:SF4">
    <property type="entry name" value="NODULATION COMPETITIVENESS PROTEIN NFED"/>
    <property type="match status" value="1"/>
</dbReference>
<dbReference type="KEGG" id="amon:H9L24_02050"/>
<dbReference type="PANTHER" id="PTHR33507">
    <property type="entry name" value="INNER MEMBRANE PROTEIN YBBJ"/>
    <property type="match status" value="1"/>
</dbReference>
<evidence type="ECO:0000256" key="4">
    <source>
        <dbReference type="ARBA" id="ARBA00023136"/>
    </source>
</evidence>
<evidence type="ECO:0000259" key="9">
    <source>
        <dbReference type="Pfam" id="PF24961"/>
    </source>
</evidence>
<evidence type="ECO:0000256" key="1">
    <source>
        <dbReference type="ARBA" id="ARBA00004141"/>
    </source>
</evidence>
<dbReference type="Gene3D" id="3.90.226.10">
    <property type="entry name" value="2-enoyl-CoA Hydratase, Chain A, domain 1"/>
    <property type="match status" value="1"/>
</dbReference>
<feature type="compositionally biased region" description="Polar residues" evidence="5">
    <location>
        <begin position="149"/>
        <end position="160"/>
    </location>
</feature>
<comment type="subcellular location">
    <subcellularLocation>
        <location evidence="1">Membrane</location>
        <topology evidence="1">Multi-pass membrane protein</topology>
    </subcellularLocation>
</comment>
<feature type="signal peptide" evidence="7">
    <location>
        <begin position="1"/>
        <end position="17"/>
    </location>
</feature>
<feature type="transmembrane region" description="Helical" evidence="6">
    <location>
        <begin position="279"/>
        <end position="297"/>
    </location>
</feature>
<dbReference type="InterPro" id="IPR029045">
    <property type="entry name" value="ClpP/crotonase-like_dom_sf"/>
</dbReference>
<name>A0A7H0HGY5_9BURK</name>
<feature type="transmembrane region" description="Helical" evidence="6">
    <location>
        <begin position="303"/>
        <end position="320"/>
    </location>
</feature>
<sequence>MRAIALLLILWSSLAVAQPVPPVVLLSQNGAIGPANADYLQRGLDKAVELNAQLVVLQMDTPGGLDLSMRAIVKRILASPVPVASFVAPNGARAASAGTYILYASHVAAMAPATNLGAATPVAIGSQPAPREPVAVPDKPGKDAGRDSTAPSTAQTMAHKQTNDAAAYLRGLAQLRGRNTEWADKAVREAVSLSAQEALALHVVDVVAADIPQLLKQLDGRKLTVLGEERRLTTGAATVVEYQPDWRTRLLAVITNPAIAYLLLMLGFYGLLFELYSPGLIAPGVIGGISLLLALFALQLLPVSYAGLALMALGFGLLVAEHFAPGFGLLGLGGIAAFALGSIMLIDTDAPGYRIPWPVIAGVTAASAGFLLVVLNFALRARRRPVVSGRDQLLGAIGEVRINADGRAFARVQGELWAVRAGVPLGQGQRVRVISLEGLVLSVEPVRAEGDTK</sequence>
<keyword evidence="3 6" id="KW-1133">Transmembrane helix</keyword>
<dbReference type="SUPFAM" id="SSF141322">
    <property type="entry name" value="NfeD domain-like"/>
    <property type="match status" value="1"/>
</dbReference>
<accession>A0A7H0HGY5</accession>
<evidence type="ECO:0000256" key="6">
    <source>
        <dbReference type="SAM" id="Phobius"/>
    </source>
</evidence>
<evidence type="ECO:0000313" key="11">
    <source>
        <dbReference type="EMBL" id="QNP59801.1"/>
    </source>
</evidence>
<dbReference type="Gene3D" id="2.40.50.140">
    <property type="entry name" value="Nucleic acid-binding proteins"/>
    <property type="match status" value="1"/>
</dbReference>
<dbReference type="Pfam" id="PF25145">
    <property type="entry name" value="NfeD1b_N"/>
    <property type="match status" value="1"/>
</dbReference>
<keyword evidence="4 6" id="KW-0472">Membrane</keyword>
<dbReference type="InterPro" id="IPR056739">
    <property type="entry name" value="NfeD_membrane"/>
</dbReference>
<dbReference type="FunFam" id="3.90.226.10:FF:000089">
    <property type="entry name" value="Membrane-bound serine protease"/>
    <property type="match status" value="1"/>
</dbReference>
<feature type="domain" description="NfeD-like C-terminal" evidence="8">
    <location>
        <begin position="391"/>
        <end position="445"/>
    </location>
</feature>
<feature type="domain" description="NfeD integral membrane" evidence="9">
    <location>
        <begin position="259"/>
        <end position="375"/>
    </location>
</feature>
<evidence type="ECO:0000259" key="10">
    <source>
        <dbReference type="Pfam" id="PF25145"/>
    </source>
</evidence>
<dbReference type="Pfam" id="PF01957">
    <property type="entry name" value="NfeD"/>
    <property type="match status" value="1"/>
</dbReference>
<dbReference type="InterPro" id="IPR002810">
    <property type="entry name" value="NfeD-like_C"/>
</dbReference>
<evidence type="ECO:0000313" key="12">
    <source>
        <dbReference type="Proteomes" id="UP000516057"/>
    </source>
</evidence>
<proteinExistence type="predicted"/>
<protein>
    <submittedName>
        <fullName evidence="11">Nodulation protein NfeD</fullName>
    </submittedName>
</protein>
<dbReference type="GO" id="GO:0016020">
    <property type="term" value="C:membrane"/>
    <property type="evidence" value="ECO:0007669"/>
    <property type="project" value="UniProtKB-SubCell"/>
</dbReference>
<keyword evidence="7" id="KW-0732">Signal</keyword>
<feature type="transmembrane region" description="Helical" evidence="6">
    <location>
        <begin position="358"/>
        <end position="379"/>
    </location>
</feature>
<feature type="transmembrane region" description="Helical" evidence="6">
    <location>
        <begin position="250"/>
        <end position="272"/>
    </location>
</feature>
<feature type="transmembrane region" description="Helical" evidence="6">
    <location>
        <begin position="327"/>
        <end position="346"/>
    </location>
</feature>
<dbReference type="RefSeq" id="WP_187736783.1">
    <property type="nucleotide sequence ID" value="NZ_CP060790.1"/>
</dbReference>
<evidence type="ECO:0000256" key="5">
    <source>
        <dbReference type="SAM" id="MobiDB-lite"/>
    </source>
</evidence>
<evidence type="ECO:0000256" key="3">
    <source>
        <dbReference type="ARBA" id="ARBA00022989"/>
    </source>
</evidence>
<dbReference type="Proteomes" id="UP000516057">
    <property type="component" value="Chromosome"/>
</dbReference>
<dbReference type="InterPro" id="IPR052165">
    <property type="entry name" value="Membrane_assoc_protease"/>
</dbReference>
<dbReference type="SUPFAM" id="SSF52096">
    <property type="entry name" value="ClpP/crotonase"/>
    <property type="match status" value="1"/>
</dbReference>
<feature type="region of interest" description="Disordered" evidence="5">
    <location>
        <begin position="124"/>
        <end position="160"/>
    </location>
</feature>
<keyword evidence="12" id="KW-1185">Reference proteome</keyword>
<keyword evidence="2 6" id="KW-0812">Transmembrane</keyword>
<feature type="chain" id="PRO_5028804820" evidence="7">
    <location>
        <begin position="18"/>
        <end position="453"/>
    </location>
</feature>
<organism evidence="11 12">
    <name type="scientific">Paenacidovorax monticola</name>
    <dbReference type="NCBI Taxonomy" id="1926868"/>
    <lineage>
        <taxon>Bacteria</taxon>
        <taxon>Pseudomonadati</taxon>
        <taxon>Pseudomonadota</taxon>
        <taxon>Betaproteobacteria</taxon>
        <taxon>Burkholderiales</taxon>
        <taxon>Comamonadaceae</taxon>
        <taxon>Paenacidovorax</taxon>
    </lineage>
</organism>
<dbReference type="AlphaFoldDB" id="A0A7H0HGY5"/>
<dbReference type="CDD" id="cd07020">
    <property type="entry name" value="Clp_protease_NfeD_1"/>
    <property type="match status" value="1"/>
</dbReference>
<dbReference type="InterPro" id="IPR056738">
    <property type="entry name" value="NfeD1b_N"/>
</dbReference>
<dbReference type="EMBL" id="CP060790">
    <property type="protein sequence ID" value="QNP59801.1"/>
    <property type="molecule type" value="Genomic_DNA"/>
</dbReference>
<evidence type="ECO:0000256" key="2">
    <source>
        <dbReference type="ARBA" id="ARBA00022692"/>
    </source>
</evidence>
<evidence type="ECO:0000256" key="7">
    <source>
        <dbReference type="SAM" id="SignalP"/>
    </source>
</evidence>
<feature type="domain" description="NfeD1b N-terminal" evidence="10">
    <location>
        <begin position="37"/>
        <end position="161"/>
    </location>
</feature>
<dbReference type="Pfam" id="PF24961">
    <property type="entry name" value="NfeD_membrane"/>
    <property type="match status" value="1"/>
</dbReference>
<gene>
    <name evidence="11" type="ORF">H9L24_02050</name>
</gene>
<reference evidence="11 12" key="1">
    <citation type="submission" date="2020-08" db="EMBL/GenBank/DDBJ databases">
        <title>Genome sequence of Acidovorax monticola KACC 19171T.</title>
        <authorList>
            <person name="Hyun D.-W."/>
            <person name="Bae J.-W."/>
        </authorList>
    </citation>
    <scope>NUCLEOTIDE SEQUENCE [LARGE SCALE GENOMIC DNA]</scope>
    <source>
        <strain evidence="11 12">KACC 19171</strain>
    </source>
</reference>